<dbReference type="AlphaFoldDB" id="A0A6J6NHN9"/>
<protein>
    <submittedName>
        <fullName evidence="2">Unannotated protein</fullName>
    </submittedName>
</protein>
<dbReference type="EMBL" id="CAEZXN010000035">
    <property type="protein sequence ID" value="CAB4703143.1"/>
    <property type="molecule type" value="Genomic_DNA"/>
</dbReference>
<evidence type="ECO:0000313" key="5">
    <source>
        <dbReference type="EMBL" id="CAB5075129.1"/>
    </source>
</evidence>
<evidence type="ECO:0000256" key="1">
    <source>
        <dbReference type="SAM" id="MobiDB-lite"/>
    </source>
</evidence>
<gene>
    <name evidence="2" type="ORF">UFOPK2342_01470</name>
    <name evidence="3" type="ORF">UFOPK2423_01288</name>
    <name evidence="4" type="ORF">UFOPK3266_01384</name>
    <name evidence="5" type="ORF">UFOPK4367_00734</name>
</gene>
<dbReference type="PROSITE" id="PS51257">
    <property type="entry name" value="PROKAR_LIPOPROTEIN"/>
    <property type="match status" value="1"/>
</dbReference>
<evidence type="ECO:0000313" key="4">
    <source>
        <dbReference type="EMBL" id="CAB4845059.1"/>
    </source>
</evidence>
<name>A0A6J6NHN9_9ZZZZ</name>
<dbReference type="EMBL" id="CAFBAA010000045">
    <property type="protein sequence ID" value="CAB4845059.1"/>
    <property type="molecule type" value="Genomic_DNA"/>
</dbReference>
<organism evidence="2">
    <name type="scientific">freshwater metagenome</name>
    <dbReference type="NCBI Taxonomy" id="449393"/>
    <lineage>
        <taxon>unclassified sequences</taxon>
        <taxon>metagenomes</taxon>
        <taxon>ecological metagenomes</taxon>
    </lineage>
</organism>
<dbReference type="EMBL" id="CAEZXB010000038">
    <property type="protein sequence ID" value="CAB4685722.1"/>
    <property type="molecule type" value="Genomic_DNA"/>
</dbReference>
<proteinExistence type="predicted"/>
<reference evidence="2" key="1">
    <citation type="submission" date="2020-05" db="EMBL/GenBank/DDBJ databases">
        <authorList>
            <person name="Chiriac C."/>
            <person name="Salcher M."/>
            <person name="Ghai R."/>
            <person name="Kavagutti S V."/>
        </authorList>
    </citation>
    <scope>NUCLEOTIDE SEQUENCE</scope>
</reference>
<feature type="compositionally biased region" description="Acidic residues" evidence="1">
    <location>
        <begin position="29"/>
        <end position="40"/>
    </location>
</feature>
<feature type="region of interest" description="Disordered" evidence="1">
    <location>
        <begin position="29"/>
        <end position="63"/>
    </location>
</feature>
<evidence type="ECO:0000313" key="3">
    <source>
        <dbReference type="EMBL" id="CAB4703143.1"/>
    </source>
</evidence>
<accession>A0A6J6NHN9</accession>
<dbReference type="EMBL" id="CAFBRC010000039">
    <property type="protein sequence ID" value="CAB5075129.1"/>
    <property type="molecule type" value="Genomic_DNA"/>
</dbReference>
<sequence length="146" mass="14868">MSRSRKSILVLAALLTSLTLAACGEGFEGGEESGGGDDDGVPSAPLTPNAPKADQAGSTQALPPIMVDEVSTTASLPMTNTLVFNLTNPGAWSFAAEPGDLLEFTPGGDQGTYTTNPSAKPLKPGVAKVTASDGMQKIIFTITVTQ</sequence>
<evidence type="ECO:0000313" key="2">
    <source>
        <dbReference type="EMBL" id="CAB4685722.1"/>
    </source>
</evidence>